<dbReference type="InterPro" id="IPR013525">
    <property type="entry name" value="ABC2_TM"/>
</dbReference>
<keyword evidence="7" id="KW-0972">Capsule biogenesis/degradation</keyword>
<keyword evidence="9" id="KW-0625">Polysaccharide transport</keyword>
<evidence type="ECO:0000256" key="8">
    <source>
        <dbReference type="ARBA" id="ARBA00022989"/>
    </source>
</evidence>
<dbReference type="PRINTS" id="PR00164">
    <property type="entry name" value="ABC2TRNSPORT"/>
</dbReference>
<protein>
    <recommendedName>
        <fullName evidence="11">Transport permease protein</fullName>
    </recommendedName>
</protein>
<keyword evidence="3 11" id="KW-0813">Transport</keyword>
<keyword evidence="10 11" id="KW-0472">Membrane</keyword>
<comment type="similarity">
    <text evidence="2 11">Belongs to the ABC-2 integral membrane protein family.</text>
</comment>
<evidence type="ECO:0000256" key="11">
    <source>
        <dbReference type="RuleBase" id="RU361157"/>
    </source>
</evidence>
<keyword evidence="14" id="KW-1185">Reference proteome</keyword>
<evidence type="ECO:0000256" key="6">
    <source>
        <dbReference type="ARBA" id="ARBA00022692"/>
    </source>
</evidence>
<feature type="transmembrane region" description="Helical" evidence="11">
    <location>
        <begin position="173"/>
        <end position="192"/>
    </location>
</feature>
<dbReference type="Proteomes" id="UP000786875">
    <property type="component" value="Unassembled WGS sequence"/>
</dbReference>
<keyword evidence="5" id="KW-0762">Sugar transport</keyword>
<organism evidence="13 14">
    <name type="scientific">Rosenbergiella australiborealis</name>
    <dbReference type="NCBI Taxonomy" id="1544696"/>
    <lineage>
        <taxon>Bacteria</taxon>
        <taxon>Pseudomonadati</taxon>
        <taxon>Pseudomonadota</taxon>
        <taxon>Gammaproteobacteria</taxon>
        <taxon>Enterobacterales</taxon>
        <taxon>Erwiniaceae</taxon>
        <taxon>Rosenbergiella</taxon>
    </lineage>
</organism>
<evidence type="ECO:0000256" key="4">
    <source>
        <dbReference type="ARBA" id="ARBA00022475"/>
    </source>
</evidence>
<dbReference type="PANTHER" id="PTHR30413:SF10">
    <property type="entry name" value="CAPSULE POLYSACCHARIDE EXPORT INNER-MEMBRANE PROTEIN CTRC"/>
    <property type="match status" value="1"/>
</dbReference>
<feature type="transmembrane region" description="Helical" evidence="11">
    <location>
        <begin position="228"/>
        <end position="250"/>
    </location>
</feature>
<keyword evidence="4 11" id="KW-1003">Cell membrane</keyword>
<dbReference type="PROSITE" id="PS51012">
    <property type="entry name" value="ABC_TM2"/>
    <property type="match status" value="1"/>
</dbReference>
<reference evidence="13 14" key="1">
    <citation type="submission" date="2020-04" db="EMBL/GenBank/DDBJ databases">
        <title>Genome sequencing of Rosenbergiella species.</title>
        <authorList>
            <person name="Alvarez-Perez S."/>
            <person name="Lievens B."/>
        </authorList>
    </citation>
    <scope>NUCLEOTIDE SEQUENCE [LARGE SCALE GENOMIC DNA]</scope>
    <source>
        <strain evidence="13 14">CdVSA20.1</strain>
    </source>
</reference>
<evidence type="ECO:0000256" key="9">
    <source>
        <dbReference type="ARBA" id="ARBA00023047"/>
    </source>
</evidence>
<evidence type="ECO:0000256" key="3">
    <source>
        <dbReference type="ARBA" id="ARBA00022448"/>
    </source>
</evidence>
<evidence type="ECO:0000313" key="13">
    <source>
        <dbReference type="EMBL" id="MBT0726871.1"/>
    </source>
</evidence>
<evidence type="ECO:0000256" key="7">
    <source>
        <dbReference type="ARBA" id="ARBA00022903"/>
    </source>
</evidence>
<evidence type="ECO:0000259" key="12">
    <source>
        <dbReference type="PROSITE" id="PS51012"/>
    </source>
</evidence>
<dbReference type="InterPro" id="IPR047817">
    <property type="entry name" value="ABC2_TM_bact-type"/>
</dbReference>
<evidence type="ECO:0000256" key="5">
    <source>
        <dbReference type="ARBA" id="ARBA00022597"/>
    </source>
</evidence>
<sequence>MDSLSAEIKHSFRLFTLWRTLAWNDVVNRYRRSVLGPFWITLSMATTLLAMGPLYGSLFQLSLQDFMPHLSVGLIFWSLFTGMIIESSTAFNDAAHFIRQTPLPFPLYILRVTWRQLIILLHNLTVLPFVFLFFPPSWSWNMLLIFPALLLTVLFLSSVGLITAILCTRYRDLAPIVTSVMTLLFFITPIIWQLSLLPSKHQRLAQLNPFTHFIELLRGTILGQCPSMLAWVLTSSLALLTALIACFLITKTRTRIAYWI</sequence>
<dbReference type="InterPro" id="IPR000412">
    <property type="entry name" value="ABC_2_transport"/>
</dbReference>
<dbReference type="Pfam" id="PF01061">
    <property type="entry name" value="ABC2_membrane"/>
    <property type="match status" value="1"/>
</dbReference>
<dbReference type="EMBL" id="JABBFO010000003">
    <property type="protein sequence ID" value="MBT0726871.1"/>
    <property type="molecule type" value="Genomic_DNA"/>
</dbReference>
<evidence type="ECO:0000256" key="10">
    <source>
        <dbReference type="ARBA" id="ARBA00023136"/>
    </source>
</evidence>
<feature type="transmembrane region" description="Helical" evidence="11">
    <location>
        <begin position="112"/>
        <end position="134"/>
    </location>
</feature>
<feature type="transmembrane region" description="Helical" evidence="11">
    <location>
        <begin position="70"/>
        <end position="91"/>
    </location>
</feature>
<keyword evidence="8 11" id="KW-1133">Transmembrane helix</keyword>
<accession>A0ABS5T3F1</accession>
<comment type="subcellular location">
    <subcellularLocation>
        <location evidence="11">Cell inner membrane</location>
        <topology evidence="11">Multi-pass membrane protein</topology>
    </subcellularLocation>
    <subcellularLocation>
        <location evidence="1">Cell membrane</location>
        <topology evidence="1">Multi-pass membrane protein</topology>
    </subcellularLocation>
</comment>
<keyword evidence="6 11" id="KW-0812">Transmembrane</keyword>
<comment type="caution">
    <text evidence="13">The sequence shown here is derived from an EMBL/GenBank/DDBJ whole genome shotgun (WGS) entry which is preliminary data.</text>
</comment>
<evidence type="ECO:0000313" key="14">
    <source>
        <dbReference type="Proteomes" id="UP000786875"/>
    </source>
</evidence>
<feature type="transmembrane region" description="Helical" evidence="11">
    <location>
        <begin position="140"/>
        <end position="166"/>
    </location>
</feature>
<dbReference type="PANTHER" id="PTHR30413">
    <property type="entry name" value="INNER MEMBRANE TRANSPORT PERMEASE"/>
    <property type="match status" value="1"/>
</dbReference>
<name>A0ABS5T3F1_9GAMM</name>
<feature type="transmembrane region" description="Helical" evidence="11">
    <location>
        <begin position="38"/>
        <end position="58"/>
    </location>
</feature>
<dbReference type="RefSeq" id="WP_214212683.1">
    <property type="nucleotide sequence ID" value="NZ_JABBFO010000003.1"/>
</dbReference>
<evidence type="ECO:0000256" key="1">
    <source>
        <dbReference type="ARBA" id="ARBA00004651"/>
    </source>
</evidence>
<evidence type="ECO:0000256" key="2">
    <source>
        <dbReference type="ARBA" id="ARBA00007783"/>
    </source>
</evidence>
<proteinExistence type="inferred from homology"/>
<gene>
    <name evidence="13" type="ORF">HGT73_05645</name>
</gene>
<feature type="domain" description="ABC transmembrane type-2" evidence="12">
    <location>
        <begin position="35"/>
        <end position="252"/>
    </location>
</feature>